<dbReference type="EMBL" id="CAUOFW020001258">
    <property type="protein sequence ID" value="CAK9142879.1"/>
    <property type="molecule type" value="Genomic_DNA"/>
</dbReference>
<proteinExistence type="predicted"/>
<reference evidence="2 3" key="1">
    <citation type="submission" date="2024-02" db="EMBL/GenBank/DDBJ databases">
        <authorList>
            <person name="Vignale AGUSTIN F."/>
            <person name="Sosa J E."/>
            <person name="Modenutti C."/>
        </authorList>
    </citation>
    <scope>NUCLEOTIDE SEQUENCE [LARGE SCALE GENOMIC DNA]</scope>
</reference>
<gene>
    <name evidence="2" type="ORF">ILEXP_LOCUS10573</name>
</gene>
<accession>A0ABC8RD27</accession>
<evidence type="ECO:0000256" key="1">
    <source>
        <dbReference type="SAM" id="MobiDB-lite"/>
    </source>
</evidence>
<evidence type="ECO:0000313" key="3">
    <source>
        <dbReference type="Proteomes" id="UP001642360"/>
    </source>
</evidence>
<dbReference type="AlphaFoldDB" id="A0ABC8RD27"/>
<protein>
    <submittedName>
        <fullName evidence="2">Uncharacterized protein</fullName>
    </submittedName>
</protein>
<sequence>MAVLSLSENSRNKENIPPFSAEQDTTVSAIPIFPTKNKRRLRKPLEDITNFFYPTPIYSSPIPDNPFPLASCSCLVCKANRRKRRAEFDLYSPMLKNTRSVSLRKGFR</sequence>
<feature type="region of interest" description="Disordered" evidence="1">
    <location>
        <begin position="1"/>
        <end position="21"/>
    </location>
</feature>
<comment type="caution">
    <text evidence="2">The sequence shown here is derived from an EMBL/GenBank/DDBJ whole genome shotgun (WGS) entry which is preliminary data.</text>
</comment>
<evidence type="ECO:0000313" key="2">
    <source>
        <dbReference type="EMBL" id="CAK9142879.1"/>
    </source>
</evidence>
<name>A0ABC8RD27_9AQUA</name>
<organism evidence="2 3">
    <name type="scientific">Ilex paraguariensis</name>
    <name type="common">yerba mate</name>
    <dbReference type="NCBI Taxonomy" id="185542"/>
    <lineage>
        <taxon>Eukaryota</taxon>
        <taxon>Viridiplantae</taxon>
        <taxon>Streptophyta</taxon>
        <taxon>Embryophyta</taxon>
        <taxon>Tracheophyta</taxon>
        <taxon>Spermatophyta</taxon>
        <taxon>Magnoliopsida</taxon>
        <taxon>eudicotyledons</taxon>
        <taxon>Gunneridae</taxon>
        <taxon>Pentapetalae</taxon>
        <taxon>asterids</taxon>
        <taxon>campanulids</taxon>
        <taxon>Aquifoliales</taxon>
        <taxon>Aquifoliaceae</taxon>
        <taxon>Ilex</taxon>
    </lineage>
</organism>
<dbReference type="Proteomes" id="UP001642360">
    <property type="component" value="Unassembled WGS sequence"/>
</dbReference>
<keyword evidence="3" id="KW-1185">Reference proteome</keyword>